<dbReference type="Proteomes" id="UP000184774">
    <property type="component" value="Unassembled WGS sequence"/>
</dbReference>
<dbReference type="Gene3D" id="3.40.190.10">
    <property type="entry name" value="Periplasmic binding protein-like II"/>
    <property type="match status" value="1"/>
</dbReference>
<accession>A0A1N6MBL8</accession>
<gene>
    <name evidence="2" type="ORF">VSP9026_04560</name>
</gene>
<keyword evidence="1" id="KW-0732">Signal</keyword>
<dbReference type="RefSeq" id="WP_235862254.1">
    <property type="nucleotide sequence ID" value="NZ_AP024908.1"/>
</dbReference>
<name>A0A1N6MBL8_9VIBR</name>
<organism evidence="2 3">
    <name type="scientific">Vibrio spartinae</name>
    <dbReference type="NCBI Taxonomy" id="1918945"/>
    <lineage>
        <taxon>Bacteria</taxon>
        <taxon>Pseudomonadati</taxon>
        <taxon>Pseudomonadota</taxon>
        <taxon>Gammaproteobacteria</taxon>
        <taxon>Vibrionales</taxon>
        <taxon>Vibrionaceae</taxon>
        <taxon>Vibrio</taxon>
    </lineage>
</organism>
<evidence type="ECO:0000256" key="1">
    <source>
        <dbReference type="SAM" id="SignalP"/>
    </source>
</evidence>
<feature type="signal peptide" evidence="1">
    <location>
        <begin position="1"/>
        <end position="21"/>
    </location>
</feature>
<evidence type="ECO:0000313" key="2">
    <source>
        <dbReference type="EMBL" id="SIO96747.1"/>
    </source>
</evidence>
<proteinExistence type="predicted"/>
<sequence>MRIVVTWWMLCMLLFSTPCIADQFAIITKTNMLPLLTDAQVKMLYRGRLTHINGTHVQLADLPANSTIRAHFYHRLLGKSPTQMQAIRARQSFSGKFIPPYELYNENMNTISQWLDEHPNGIVYIPQDWLSDQVRILYRLDDEDSL</sequence>
<dbReference type="EMBL" id="FSSB01000058">
    <property type="protein sequence ID" value="SIO96747.1"/>
    <property type="molecule type" value="Genomic_DNA"/>
</dbReference>
<reference evidence="2 3" key="1">
    <citation type="submission" date="2016-12" db="EMBL/GenBank/DDBJ databases">
        <authorList>
            <person name="Song W.-J."/>
            <person name="Kurnit D.M."/>
        </authorList>
    </citation>
    <scope>NUCLEOTIDE SEQUENCE [LARGE SCALE GENOMIC DNA]</scope>
    <source>
        <strain evidence="2 3">CECT 9026</strain>
    </source>
</reference>
<dbReference type="SUPFAM" id="SSF53850">
    <property type="entry name" value="Periplasmic binding protein-like II"/>
    <property type="match status" value="1"/>
</dbReference>
<evidence type="ECO:0000313" key="3">
    <source>
        <dbReference type="Proteomes" id="UP000184774"/>
    </source>
</evidence>
<protein>
    <submittedName>
        <fullName evidence="2">Uncharacterized protein</fullName>
    </submittedName>
</protein>
<feature type="chain" id="PRO_5012094062" evidence="1">
    <location>
        <begin position="22"/>
        <end position="146"/>
    </location>
</feature>
<dbReference type="AlphaFoldDB" id="A0A1N6MBL8"/>